<dbReference type="InterPro" id="IPR050093">
    <property type="entry name" value="ABC_SmlMolc_Importer"/>
</dbReference>
<dbReference type="Gene3D" id="3.40.50.300">
    <property type="entry name" value="P-loop containing nucleotide triphosphate hydrolases"/>
    <property type="match status" value="1"/>
</dbReference>
<keyword evidence="7" id="KW-0406">Ion transport</keyword>
<dbReference type="InterPro" id="IPR015853">
    <property type="entry name" value="ABC_transpr_FbpC"/>
</dbReference>
<dbReference type="GO" id="GO:0005524">
    <property type="term" value="F:ATP binding"/>
    <property type="evidence" value="ECO:0007669"/>
    <property type="project" value="UniProtKB-KW"/>
</dbReference>
<dbReference type="PANTHER" id="PTHR42781:SF8">
    <property type="entry name" value="BICARBONATE TRANSPORT ATP-BINDING PROTEIN CMPC"/>
    <property type="match status" value="1"/>
</dbReference>
<evidence type="ECO:0000256" key="9">
    <source>
        <dbReference type="SAM" id="MobiDB-lite"/>
    </source>
</evidence>
<organism evidence="11 12">
    <name type="scientific">Chitinophaga silvisoli</name>
    <dbReference type="NCBI Taxonomy" id="2291814"/>
    <lineage>
        <taxon>Bacteria</taxon>
        <taxon>Pseudomonadati</taxon>
        <taxon>Bacteroidota</taxon>
        <taxon>Chitinophagia</taxon>
        <taxon>Chitinophagales</taxon>
        <taxon>Chitinophagaceae</taxon>
        <taxon>Chitinophaga</taxon>
    </lineage>
</organism>
<evidence type="ECO:0000256" key="7">
    <source>
        <dbReference type="ARBA" id="ARBA00023065"/>
    </source>
</evidence>
<dbReference type="PROSITE" id="PS00211">
    <property type="entry name" value="ABC_TRANSPORTER_1"/>
    <property type="match status" value="1"/>
</dbReference>
<dbReference type="PANTHER" id="PTHR42781">
    <property type="entry name" value="SPERMIDINE/PUTRESCINE IMPORT ATP-BINDING PROTEIN POTA"/>
    <property type="match status" value="1"/>
</dbReference>
<gene>
    <name evidence="11" type="ORF">DXN04_12150</name>
</gene>
<dbReference type="SMART" id="SM00382">
    <property type="entry name" value="AAA"/>
    <property type="match status" value="1"/>
</dbReference>
<evidence type="ECO:0000256" key="2">
    <source>
        <dbReference type="ARBA" id="ARBA00022475"/>
    </source>
</evidence>
<evidence type="ECO:0000313" key="12">
    <source>
        <dbReference type="Proteomes" id="UP000261174"/>
    </source>
</evidence>
<reference evidence="11 12" key="1">
    <citation type="submission" date="2018-08" db="EMBL/GenBank/DDBJ databases">
        <title>Chitinophaga sp. K20C18050901, a novel bacterium isolated from forest soil.</title>
        <authorList>
            <person name="Wang C."/>
        </authorList>
    </citation>
    <scope>NUCLEOTIDE SEQUENCE [LARGE SCALE GENOMIC DNA]</scope>
    <source>
        <strain evidence="11 12">K20C18050901</strain>
    </source>
</reference>
<dbReference type="GO" id="GO:0016020">
    <property type="term" value="C:membrane"/>
    <property type="evidence" value="ECO:0007669"/>
    <property type="project" value="InterPro"/>
</dbReference>
<dbReference type="GO" id="GO:0016887">
    <property type="term" value="F:ATP hydrolysis activity"/>
    <property type="evidence" value="ECO:0007669"/>
    <property type="project" value="InterPro"/>
</dbReference>
<evidence type="ECO:0000313" key="11">
    <source>
        <dbReference type="EMBL" id="RFM34044.1"/>
    </source>
</evidence>
<proteinExistence type="predicted"/>
<evidence type="ECO:0000256" key="8">
    <source>
        <dbReference type="ARBA" id="ARBA00023136"/>
    </source>
</evidence>
<evidence type="ECO:0000256" key="1">
    <source>
        <dbReference type="ARBA" id="ARBA00022448"/>
    </source>
</evidence>
<dbReference type="EMBL" id="QTJV01000004">
    <property type="protein sequence ID" value="RFM34044.1"/>
    <property type="molecule type" value="Genomic_DNA"/>
</dbReference>
<keyword evidence="6" id="KW-0408">Iron</keyword>
<protein>
    <submittedName>
        <fullName evidence="11">ATP-binding cassette domain-containing protein</fullName>
    </submittedName>
</protein>
<keyword evidence="2" id="KW-1003">Cell membrane</keyword>
<dbReference type="PROSITE" id="PS50893">
    <property type="entry name" value="ABC_TRANSPORTER_2"/>
    <property type="match status" value="1"/>
</dbReference>
<feature type="domain" description="ABC transporter" evidence="10">
    <location>
        <begin position="1"/>
        <end position="234"/>
    </location>
</feature>
<keyword evidence="3" id="KW-0410">Iron transport</keyword>
<dbReference type="CDD" id="cd03259">
    <property type="entry name" value="ABC_Carb_Solutes_like"/>
    <property type="match status" value="1"/>
</dbReference>
<dbReference type="OrthoDB" id="9802264at2"/>
<dbReference type="GO" id="GO:0015408">
    <property type="term" value="F:ABC-type ferric iron transporter activity"/>
    <property type="evidence" value="ECO:0007669"/>
    <property type="project" value="InterPro"/>
</dbReference>
<dbReference type="Pfam" id="PF00005">
    <property type="entry name" value="ABC_tran"/>
    <property type="match status" value="1"/>
</dbReference>
<keyword evidence="12" id="KW-1185">Reference proteome</keyword>
<dbReference type="RefSeq" id="WP_116853634.1">
    <property type="nucleotide sequence ID" value="NZ_QTJV01000004.1"/>
</dbReference>
<evidence type="ECO:0000256" key="3">
    <source>
        <dbReference type="ARBA" id="ARBA00022496"/>
    </source>
</evidence>
<feature type="region of interest" description="Disordered" evidence="9">
    <location>
        <begin position="313"/>
        <end position="346"/>
    </location>
</feature>
<keyword evidence="4" id="KW-0547">Nucleotide-binding</keyword>
<sequence>MIQLSLEKHLHTADGDMLLHLDLTLNKGEFISLYGASGVGKTSILRMLAGFMSPDNGRIKVEESSWFDSERKINVSPQRRNVGMVFQDYALFPNMNVRENIAFALKKQDPPGIVDELLEVTGLMKLALRKPQGLSGGQKQRVALARAIAQRPALLLLDEPLSAIDREMRRALQGTLQEVHRRYHLTTVMVSHDVEEIVKLSDKVVHIENGKGIEYNSPAAFFDLQKGDVVDVRQEGDKTYVTVLVKNDGWKAGDGMDVHGKMNLHGKMDEDSKIDLRGKIDEDGKIDVHTKIDEDGKIDVHGKINEDGKIDVHGKMDEDGKIDVPGNENDKMNENSRKNQDDRLNIAGKFKVGDSVKFKRE</sequence>
<evidence type="ECO:0000256" key="6">
    <source>
        <dbReference type="ARBA" id="ARBA00023004"/>
    </source>
</evidence>
<evidence type="ECO:0000259" key="10">
    <source>
        <dbReference type="PROSITE" id="PS50893"/>
    </source>
</evidence>
<feature type="compositionally biased region" description="Basic and acidic residues" evidence="9">
    <location>
        <begin position="313"/>
        <end position="344"/>
    </location>
</feature>
<accession>A0A3E1P1L6</accession>
<dbReference type="InterPro" id="IPR027417">
    <property type="entry name" value="P-loop_NTPase"/>
</dbReference>
<keyword evidence="8" id="KW-0472">Membrane</keyword>
<keyword evidence="5 11" id="KW-0067">ATP-binding</keyword>
<dbReference type="InterPro" id="IPR003593">
    <property type="entry name" value="AAA+_ATPase"/>
</dbReference>
<comment type="caution">
    <text evidence="11">The sequence shown here is derived from an EMBL/GenBank/DDBJ whole genome shotgun (WGS) entry which is preliminary data.</text>
</comment>
<dbReference type="AlphaFoldDB" id="A0A3E1P1L6"/>
<dbReference type="InterPro" id="IPR017871">
    <property type="entry name" value="ABC_transporter-like_CS"/>
</dbReference>
<name>A0A3E1P1L6_9BACT</name>
<evidence type="ECO:0000256" key="5">
    <source>
        <dbReference type="ARBA" id="ARBA00022840"/>
    </source>
</evidence>
<keyword evidence="1" id="KW-0813">Transport</keyword>
<dbReference type="InterPro" id="IPR003439">
    <property type="entry name" value="ABC_transporter-like_ATP-bd"/>
</dbReference>
<dbReference type="SUPFAM" id="SSF52540">
    <property type="entry name" value="P-loop containing nucleoside triphosphate hydrolases"/>
    <property type="match status" value="1"/>
</dbReference>
<dbReference type="Proteomes" id="UP000261174">
    <property type="component" value="Unassembled WGS sequence"/>
</dbReference>
<evidence type="ECO:0000256" key="4">
    <source>
        <dbReference type="ARBA" id="ARBA00022741"/>
    </source>
</evidence>